<feature type="region of interest" description="Disordered" evidence="1">
    <location>
        <begin position="1"/>
        <end position="20"/>
    </location>
</feature>
<dbReference type="EMBL" id="SRPW01000044">
    <property type="protein sequence ID" value="KAG6018252.1"/>
    <property type="molecule type" value="Genomic_DNA"/>
</dbReference>
<keyword evidence="3" id="KW-1185">Reference proteome</keyword>
<dbReference type="Proteomes" id="UP000748025">
    <property type="component" value="Unassembled WGS sequence"/>
</dbReference>
<evidence type="ECO:0000313" key="2">
    <source>
        <dbReference type="EMBL" id="KAG6018252.1"/>
    </source>
</evidence>
<comment type="caution">
    <text evidence="2">The sequence shown here is derived from an EMBL/GenBank/DDBJ whole genome shotgun (WGS) entry which is preliminary data.</text>
</comment>
<protein>
    <submittedName>
        <fullName evidence="2">Uncharacterized protein</fullName>
    </submittedName>
</protein>
<accession>A0A9P7NJA1</accession>
<gene>
    <name evidence="2" type="ORF">E4U43_006387</name>
</gene>
<evidence type="ECO:0000256" key="1">
    <source>
        <dbReference type="SAM" id="MobiDB-lite"/>
    </source>
</evidence>
<name>A0A9P7NJA1_9HYPO</name>
<sequence length="59" mass="6359">METPPNKIPSSSPASKTADMTDALLQLWPNTIHPHGCMRLPIFGQHGCHDGVRTPPGLT</sequence>
<evidence type="ECO:0000313" key="3">
    <source>
        <dbReference type="Proteomes" id="UP000748025"/>
    </source>
</evidence>
<dbReference type="AlphaFoldDB" id="A0A9P7NJA1"/>
<proteinExistence type="predicted"/>
<organism evidence="2 3">
    <name type="scientific">Claviceps pusilla</name>
    <dbReference type="NCBI Taxonomy" id="123648"/>
    <lineage>
        <taxon>Eukaryota</taxon>
        <taxon>Fungi</taxon>
        <taxon>Dikarya</taxon>
        <taxon>Ascomycota</taxon>
        <taxon>Pezizomycotina</taxon>
        <taxon>Sordariomycetes</taxon>
        <taxon>Hypocreomycetidae</taxon>
        <taxon>Hypocreales</taxon>
        <taxon>Clavicipitaceae</taxon>
        <taxon>Claviceps</taxon>
    </lineage>
</organism>
<reference evidence="2" key="1">
    <citation type="journal article" date="2020" name="bioRxiv">
        <title>Whole genome comparisons of ergot fungi reveals the divergence and evolution of species within the genus Claviceps are the result of varying mechanisms driving genome evolution and host range expansion.</title>
        <authorList>
            <person name="Wyka S.A."/>
            <person name="Mondo S.J."/>
            <person name="Liu M."/>
            <person name="Dettman J."/>
            <person name="Nalam V."/>
            <person name="Broders K.D."/>
        </authorList>
    </citation>
    <scope>NUCLEOTIDE SEQUENCE</scope>
    <source>
        <strain evidence="2">CCC 602</strain>
    </source>
</reference>